<keyword evidence="4 7" id="KW-0812">Transmembrane</keyword>
<proteinExistence type="inferred from homology"/>
<keyword evidence="8" id="KW-0732">Signal</keyword>
<keyword evidence="11" id="KW-1185">Reference proteome</keyword>
<name>A0A2S1LHN2_9FLAO</name>
<feature type="domain" description="TonB-dependent receptor plug" evidence="9">
    <location>
        <begin position="115"/>
        <end position="244"/>
    </location>
</feature>
<dbReference type="Gene3D" id="2.40.170.20">
    <property type="entry name" value="TonB-dependent receptor, beta-barrel domain"/>
    <property type="match status" value="1"/>
</dbReference>
<dbReference type="InterPro" id="IPR012910">
    <property type="entry name" value="Plug_dom"/>
</dbReference>
<dbReference type="KEGG" id="ffa:FFWV33_17740"/>
<evidence type="ECO:0000256" key="5">
    <source>
        <dbReference type="ARBA" id="ARBA00023136"/>
    </source>
</evidence>
<dbReference type="NCBIfam" id="TIGR04057">
    <property type="entry name" value="SusC_RagA_signa"/>
    <property type="match status" value="1"/>
</dbReference>
<dbReference type="Pfam" id="PF07715">
    <property type="entry name" value="Plug"/>
    <property type="match status" value="1"/>
</dbReference>
<dbReference type="AlphaFoldDB" id="A0A2S1LHN2"/>
<reference evidence="10 11" key="1">
    <citation type="submission" date="2017-04" db="EMBL/GenBank/DDBJ databases">
        <title>Compelte genome sequence of WV33.</title>
        <authorList>
            <person name="Lee P.C."/>
        </authorList>
    </citation>
    <scope>NUCLEOTIDE SEQUENCE [LARGE SCALE GENOMIC DNA]</scope>
    <source>
        <strain evidence="10 11">WV33</strain>
    </source>
</reference>
<comment type="similarity">
    <text evidence="7">Belongs to the TonB-dependent receptor family.</text>
</comment>
<evidence type="ECO:0000256" key="6">
    <source>
        <dbReference type="ARBA" id="ARBA00023237"/>
    </source>
</evidence>
<dbReference type="InterPro" id="IPR039426">
    <property type="entry name" value="TonB-dep_rcpt-like"/>
</dbReference>
<dbReference type="NCBIfam" id="TIGR04056">
    <property type="entry name" value="OMP_RagA_SusC"/>
    <property type="match status" value="1"/>
</dbReference>
<dbReference type="PROSITE" id="PS52016">
    <property type="entry name" value="TONB_DEPENDENT_REC_3"/>
    <property type="match status" value="1"/>
</dbReference>
<dbReference type="GO" id="GO:0009279">
    <property type="term" value="C:cell outer membrane"/>
    <property type="evidence" value="ECO:0007669"/>
    <property type="project" value="UniProtKB-SubCell"/>
</dbReference>
<keyword evidence="5 7" id="KW-0472">Membrane</keyword>
<evidence type="ECO:0000256" key="2">
    <source>
        <dbReference type="ARBA" id="ARBA00022448"/>
    </source>
</evidence>
<dbReference type="FunFam" id="2.170.130.10:FF:000008">
    <property type="entry name" value="SusC/RagA family TonB-linked outer membrane protein"/>
    <property type="match status" value="1"/>
</dbReference>
<evidence type="ECO:0000313" key="10">
    <source>
        <dbReference type="EMBL" id="AWG23237.1"/>
    </source>
</evidence>
<sequence length="1043" mass="113217">MIIKLKYALIALAMICTQSVLSQTKTIQGVVTDQARLPLPGVNVSVKGTPTGVVTNSDGSFVLDKVPANGRIIFSFIGFTSKEVAVDNKKTINVSLVEDTNNLEEVVVVGYGSVKKKDVTGAVSTVSAKSIKDQPFTGLDQALQGKVSGVTITQNSGTPGGGVSIRIRGIASLSGNEPLYVVDGVPINGGDNNDSFSYSSLGGASGQTKSSALTSINPSDIESMDILKDASATAIYGSRGSNGVVLITTKKGKKGKSVISYETYTGVQQVTKFLDVLNLQDFAKYRANVSNELGQQVPYEFQNPEILGQGTNWQKEIFRNAQMQNHQLTISGGKDNTRYYTSMNYFEQDGIVINSGFKRYSMRLNIDTKVNEWFKIGNNLTLSNTKQKIAFNDTEDGVISTAVSQAPNIPVRYSDGTFGGPLEGFGNTAASNPVATAINKGNNLDKYKIVGSLFGEISFTKDLTFKSVLGYDFNTTNGSVFYPDITIGTTTTSSASVKQQNQSIFWTIQNYFTYSKSFGKHSVVALLGQEAQESKYEGLTGARTGYLSNDITTLGLGDAKTATNDNYKGTNSLNSYFTRLNYSYNSKYMLTATLRSDSSSNFGEGYKTGYFPSFAAGWVISNESFFEGIKDVVNHAKFRAGYGEVGNQNIGSYKYGASIVSFPTSFGTGFAQQNIQNPTVQWETTKASNFGIEMGFFKDAIRLEVDYYKKVSSDFLFSEPVPAYLGTNPQQGNLGLGAKVVNLGDIENKGWDVTLNTRNISNDNFNWNSSFIFSTFKNKLTSFGDGNSAIFRNFQFNNTLTRTGVGSPVGQFYGYQVDGIYKSAQDIADSPTPDNAVGADGKVWIGDIKFKDINGNGKIDAGDRTNIGSPIPKFTYSVINNISYKNLDMSIVFLGTQGNKIYNWTRKLTESLGGTGGPYANQSTAVNNRFIAGVNENTNIPRYVNGDPNGNGRVSDRFVEDGSYLRLQNLTVGYTLPESVISRTKFFSKLRVYMTGQNLFTITKYSGLDPAVGSFSQDALLSGVDNGRYPVARVFTLGLNLDF</sequence>
<dbReference type="InterPro" id="IPR008969">
    <property type="entry name" value="CarboxyPept-like_regulatory"/>
</dbReference>
<dbReference type="OrthoDB" id="9768177at2"/>
<dbReference type="InterPro" id="IPR036942">
    <property type="entry name" value="Beta-barrel_TonB_sf"/>
</dbReference>
<dbReference type="SUPFAM" id="SSF49464">
    <property type="entry name" value="Carboxypeptidase regulatory domain-like"/>
    <property type="match status" value="1"/>
</dbReference>
<dbReference type="Pfam" id="PF13715">
    <property type="entry name" value="CarbopepD_reg_2"/>
    <property type="match status" value="1"/>
</dbReference>
<keyword evidence="2 7" id="KW-0813">Transport</keyword>
<dbReference type="InterPro" id="IPR023997">
    <property type="entry name" value="TonB-dep_OMP_SusC/RagA_CS"/>
</dbReference>
<evidence type="ECO:0000259" key="9">
    <source>
        <dbReference type="Pfam" id="PF07715"/>
    </source>
</evidence>
<dbReference type="InterPro" id="IPR023996">
    <property type="entry name" value="TonB-dep_OMP_SusC/RagA"/>
</dbReference>
<evidence type="ECO:0000256" key="3">
    <source>
        <dbReference type="ARBA" id="ARBA00022452"/>
    </source>
</evidence>
<keyword evidence="6 7" id="KW-0998">Cell outer membrane</keyword>
<dbReference type="RefSeq" id="WP_108742136.1">
    <property type="nucleotide sequence ID" value="NZ_CP020918.1"/>
</dbReference>
<dbReference type="InterPro" id="IPR037066">
    <property type="entry name" value="Plug_dom_sf"/>
</dbReference>
<evidence type="ECO:0000256" key="4">
    <source>
        <dbReference type="ARBA" id="ARBA00022692"/>
    </source>
</evidence>
<gene>
    <name evidence="10" type="ORF">FFWV33_17740</name>
</gene>
<keyword evidence="3 7" id="KW-1134">Transmembrane beta strand</keyword>
<protein>
    <recommendedName>
        <fullName evidence="9">TonB-dependent receptor plug domain-containing protein</fullName>
    </recommendedName>
</protein>
<evidence type="ECO:0000256" key="8">
    <source>
        <dbReference type="SAM" id="SignalP"/>
    </source>
</evidence>
<dbReference type="Gene3D" id="2.170.130.10">
    <property type="entry name" value="TonB-dependent receptor, plug domain"/>
    <property type="match status" value="1"/>
</dbReference>
<evidence type="ECO:0000313" key="11">
    <source>
        <dbReference type="Proteomes" id="UP000244527"/>
    </source>
</evidence>
<feature type="signal peptide" evidence="8">
    <location>
        <begin position="1"/>
        <end position="22"/>
    </location>
</feature>
<evidence type="ECO:0000256" key="7">
    <source>
        <dbReference type="PROSITE-ProRule" id="PRU01360"/>
    </source>
</evidence>
<dbReference type="Proteomes" id="UP000244527">
    <property type="component" value="Chromosome"/>
</dbReference>
<evidence type="ECO:0000256" key="1">
    <source>
        <dbReference type="ARBA" id="ARBA00004571"/>
    </source>
</evidence>
<dbReference type="SUPFAM" id="SSF56935">
    <property type="entry name" value="Porins"/>
    <property type="match status" value="1"/>
</dbReference>
<dbReference type="EMBL" id="CP020918">
    <property type="protein sequence ID" value="AWG23237.1"/>
    <property type="molecule type" value="Genomic_DNA"/>
</dbReference>
<accession>A0A2S1LHN2</accession>
<organism evidence="10 11">
    <name type="scientific">Flavobacterium faecale</name>
    <dbReference type="NCBI Taxonomy" id="1355330"/>
    <lineage>
        <taxon>Bacteria</taxon>
        <taxon>Pseudomonadati</taxon>
        <taxon>Bacteroidota</taxon>
        <taxon>Flavobacteriia</taxon>
        <taxon>Flavobacteriales</taxon>
        <taxon>Flavobacteriaceae</taxon>
        <taxon>Flavobacterium</taxon>
    </lineage>
</organism>
<comment type="subcellular location">
    <subcellularLocation>
        <location evidence="1 7">Cell outer membrane</location>
        <topology evidence="1 7">Multi-pass membrane protein</topology>
    </subcellularLocation>
</comment>
<dbReference type="Gene3D" id="2.60.40.1120">
    <property type="entry name" value="Carboxypeptidase-like, regulatory domain"/>
    <property type="match status" value="1"/>
</dbReference>
<feature type="chain" id="PRO_5015776106" description="TonB-dependent receptor plug domain-containing protein" evidence="8">
    <location>
        <begin position="23"/>
        <end position="1043"/>
    </location>
</feature>